<dbReference type="HAMAP" id="MF_00042">
    <property type="entry name" value="RNase_H"/>
    <property type="match status" value="1"/>
</dbReference>
<dbReference type="InterPro" id="IPR022892">
    <property type="entry name" value="RNaseHI"/>
</dbReference>
<keyword evidence="11" id="KW-0963">Cytoplasm</keyword>
<evidence type="ECO:0000313" key="14">
    <source>
        <dbReference type="EMBL" id="BDU77400.1"/>
    </source>
</evidence>
<evidence type="ECO:0000313" key="15">
    <source>
        <dbReference type="Proteomes" id="UP001228113"/>
    </source>
</evidence>
<keyword evidence="6 11" id="KW-0540">Nuclease</keyword>
<feature type="binding site" evidence="11">
    <location>
        <position position="50"/>
    </location>
    <ligand>
        <name>Mg(2+)</name>
        <dbReference type="ChEBI" id="CHEBI:18420"/>
        <label>1</label>
    </ligand>
</feature>
<dbReference type="InterPro" id="IPR002156">
    <property type="entry name" value="RNaseH_domain"/>
</dbReference>
<evidence type="ECO:0000256" key="8">
    <source>
        <dbReference type="ARBA" id="ARBA00022759"/>
    </source>
</evidence>
<comment type="similarity">
    <text evidence="3 11">Belongs to the RNase H family.</text>
</comment>
<comment type="subunit">
    <text evidence="4 11">Monomer.</text>
</comment>
<comment type="catalytic activity">
    <reaction evidence="1 11">
        <text>Endonucleolytic cleavage to 5'-phosphomonoester.</text>
        <dbReference type="EC" id="3.1.26.4"/>
    </reaction>
</comment>
<keyword evidence="10 11" id="KW-0460">Magnesium</keyword>
<evidence type="ECO:0000256" key="12">
    <source>
        <dbReference type="SAM" id="MobiDB-lite"/>
    </source>
</evidence>
<dbReference type="GO" id="GO:0003676">
    <property type="term" value="F:nucleic acid binding"/>
    <property type="evidence" value="ECO:0007669"/>
    <property type="project" value="InterPro"/>
</dbReference>
<dbReference type="GO" id="GO:0005737">
    <property type="term" value="C:cytoplasm"/>
    <property type="evidence" value="ECO:0007669"/>
    <property type="project" value="UniProtKB-SubCell"/>
</dbReference>
<evidence type="ECO:0000256" key="11">
    <source>
        <dbReference type="HAMAP-Rule" id="MF_00042"/>
    </source>
</evidence>
<evidence type="ECO:0000256" key="10">
    <source>
        <dbReference type="ARBA" id="ARBA00022842"/>
    </source>
</evidence>
<keyword evidence="9 11" id="KW-0378">Hydrolase</keyword>
<dbReference type="CDD" id="cd09278">
    <property type="entry name" value="RNase_HI_prokaryote_like"/>
    <property type="match status" value="1"/>
</dbReference>
<dbReference type="EC" id="3.1.26.4" evidence="5 11"/>
<feature type="binding site" evidence="11">
    <location>
        <position position="136"/>
    </location>
    <ligand>
        <name>Mg(2+)</name>
        <dbReference type="ChEBI" id="CHEBI:18420"/>
        <label>2</label>
    </ligand>
</feature>
<dbReference type="InterPro" id="IPR050092">
    <property type="entry name" value="RNase_H"/>
</dbReference>
<dbReference type="EMBL" id="AP027081">
    <property type="protein sequence ID" value="BDU77400.1"/>
    <property type="molecule type" value="Genomic_DNA"/>
</dbReference>
<dbReference type="SUPFAM" id="SSF53098">
    <property type="entry name" value="Ribonuclease H-like"/>
    <property type="match status" value="1"/>
</dbReference>
<comment type="function">
    <text evidence="2 11">Endonuclease that specifically degrades the RNA of RNA-DNA hybrids.</text>
</comment>
<feature type="compositionally biased region" description="Basic and acidic residues" evidence="12">
    <location>
        <begin position="128"/>
        <end position="139"/>
    </location>
</feature>
<dbReference type="PROSITE" id="PS50879">
    <property type="entry name" value="RNASE_H_1"/>
    <property type="match status" value="1"/>
</dbReference>
<proteinExistence type="inferred from homology"/>
<feature type="binding site" evidence="11">
    <location>
        <position position="8"/>
    </location>
    <ligand>
        <name>Mg(2+)</name>
        <dbReference type="ChEBI" id="CHEBI:18420"/>
        <label>2</label>
    </ligand>
</feature>
<feature type="domain" description="RNase H type-1" evidence="13">
    <location>
        <begin position="1"/>
        <end position="144"/>
    </location>
</feature>
<feature type="binding site" evidence="11">
    <location>
        <position position="8"/>
    </location>
    <ligand>
        <name>Mg(2+)</name>
        <dbReference type="ChEBI" id="CHEBI:18420"/>
        <label>1</label>
    </ligand>
</feature>
<evidence type="ECO:0000256" key="1">
    <source>
        <dbReference type="ARBA" id="ARBA00000077"/>
    </source>
</evidence>
<sequence>MEVELYCDGACLGNPGPGGWAYLLRVRTDAGPKEKEAAGAEKATTNNRMELMGAIMGLRALTRPCTVDLYCDSQYVVKGIQSWIKGWKAKGWRKADGKPVLNEELWRELDAQVARHKVTAHWVRGHAGHPENERVDRLASDAAKGVA</sequence>
<comment type="subcellular location">
    <subcellularLocation>
        <location evidence="11">Cytoplasm</location>
    </subcellularLocation>
</comment>
<keyword evidence="7 11" id="KW-0479">Metal-binding</keyword>
<dbReference type="InterPro" id="IPR036397">
    <property type="entry name" value="RNaseH_sf"/>
</dbReference>
<keyword evidence="15" id="KW-1185">Reference proteome</keyword>
<evidence type="ECO:0000256" key="7">
    <source>
        <dbReference type="ARBA" id="ARBA00022723"/>
    </source>
</evidence>
<dbReference type="GO" id="GO:0004523">
    <property type="term" value="F:RNA-DNA hybrid ribonuclease activity"/>
    <property type="evidence" value="ECO:0007669"/>
    <property type="project" value="UniProtKB-UniRule"/>
</dbReference>
<protein>
    <recommendedName>
        <fullName evidence="5 11">Ribonuclease H</fullName>
        <shortName evidence="11">RNase H</shortName>
        <ecNumber evidence="5 11">3.1.26.4</ecNumber>
    </recommendedName>
</protein>
<evidence type="ECO:0000256" key="2">
    <source>
        <dbReference type="ARBA" id="ARBA00004065"/>
    </source>
</evidence>
<dbReference type="InterPro" id="IPR012337">
    <property type="entry name" value="RNaseH-like_sf"/>
</dbReference>
<name>A0AA48GZS4_9BACT</name>
<dbReference type="NCBIfam" id="NF001236">
    <property type="entry name" value="PRK00203.1"/>
    <property type="match status" value="1"/>
</dbReference>
<keyword evidence="8 11" id="KW-0255">Endonuclease</keyword>
<dbReference type="Pfam" id="PF00075">
    <property type="entry name" value="RNase_H"/>
    <property type="match status" value="1"/>
</dbReference>
<dbReference type="GO" id="GO:0043137">
    <property type="term" value="P:DNA replication, removal of RNA primer"/>
    <property type="evidence" value="ECO:0007669"/>
    <property type="project" value="TreeGrafter"/>
</dbReference>
<evidence type="ECO:0000259" key="13">
    <source>
        <dbReference type="PROSITE" id="PS50879"/>
    </source>
</evidence>
<gene>
    <name evidence="11 14" type="primary">rnhA</name>
    <name evidence="14" type="ORF">METESE_23580</name>
</gene>
<evidence type="ECO:0000256" key="3">
    <source>
        <dbReference type="ARBA" id="ARBA00005300"/>
    </source>
</evidence>
<evidence type="ECO:0000256" key="6">
    <source>
        <dbReference type="ARBA" id="ARBA00022722"/>
    </source>
</evidence>
<organism evidence="14 15">
    <name type="scientific">Mesoterricola sediminis</name>
    <dbReference type="NCBI Taxonomy" id="2927980"/>
    <lineage>
        <taxon>Bacteria</taxon>
        <taxon>Pseudomonadati</taxon>
        <taxon>Acidobacteriota</taxon>
        <taxon>Holophagae</taxon>
        <taxon>Holophagales</taxon>
        <taxon>Holophagaceae</taxon>
        <taxon>Mesoterricola</taxon>
    </lineage>
</organism>
<evidence type="ECO:0000256" key="5">
    <source>
        <dbReference type="ARBA" id="ARBA00012180"/>
    </source>
</evidence>
<dbReference type="FunFam" id="3.30.420.10:FF:000089">
    <property type="entry name" value="Ribonuclease H"/>
    <property type="match status" value="1"/>
</dbReference>
<dbReference type="PANTHER" id="PTHR10642">
    <property type="entry name" value="RIBONUCLEASE H1"/>
    <property type="match status" value="1"/>
</dbReference>
<dbReference type="Gene3D" id="3.30.420.10">
    <property type="entry name" value="Ribonuclease H-like superfamily/Ribonuclease H"/>
    <property type="match status" value="1"/>
</dbReference>
<comment type="cofactor">
    <cofactor evidence="11">
        <name>Mg(2+)</name>
        <dbReference type="ChEBI" id="CHEBI:18420"/>
    </cofactor>
    <text evidence="11">Binds 1 Mg(2+) ion per subunit. May bind a second metal ion at a regulatory site, or after substrate binding.</text>
</comment>
<dbReference type="AlphaFoldDB" id="A0AA48GZS4"/>
<evidence type="ECO:0000256" key="9">
    <source>
        <dbReference type="ARBA" id="ARBA00022801"/>
    </source>
</evidence>
<accession>A0AA48GZS4</accession>
<dbReference type="PANTHER" id="PTHR10642:SF26">
    <property type="entry name" value="RIBONUCLEASE H1"/>
    <property type="match status" value="1"/>
</dbReference>
<feature type="binding site" evidence="11">
    <location>
        <position position="72"/>
    </location>
    <ligand>
        <name>Mg(2+)</name>
        <dbReference type="ChEBI" id="CHEBI:18420"/>
        <label>1</label>
    </ligand>
</feature>
<dbReference type="Proteomes" id="UP001228113">
    <property type="component" value="Chromosome"/>
</dbReference>
<dbReference type="GO" id="GO:0000287">
    <property type="term" value="F:magnesium ion binding"/>
    <property type="evidence" value="ECO:0007669"/>
    <property type="project" value="UniProtKB-UniRule"/>
</dbReference>
<dbReference type="KEGG" id="msea:METESE_23580"/>
<reference evidence="14" key="1">
    <citation type="journal article" date="2023" name="Int. J. Syst. Evol. Microbiol.">
        <title>Mesoterricola silvestris gen. nov., sp. nov., Mesoterricola sediminis sp. nov., Geothrix oryzae sp. nov., Geothrix edaphica sp. nov., Geothrix rubra sp. nov., and Geothrix limicola sp. nov., six novel members of Acidobacteriota isolated from soils.</title>
        <authorList>
            <person name="Itoh H."/>
            <person name="Sugisawa Y."/>
            <person name="Mise K."/>
            <person name="Xu Z."/>
            <person name="Kuniyasu M."/>
            <person name="Ushijima N."/>
            <person name="Kawano K."/>
            <person name="Kobayashi E."/>
            <person name="Shiratori Y."/>
            <person name="Masuda Y."/>
            <person name="Senoo K."/>
        </authorList>
    </citation>
    <scope>NUCLEOTIDE SEQUENCE</scope>
    <source>
        <strain evidence="14">W786</strain>
    </source>
</reference>
<dbReference type="RefSeq" id="WP_243335676.1">
    <property type="nucleotide sequence ID" value="NZ_AP027081.1"/>
</dbReference>
<feature type="region of interest" description="Disordered" evidence="12">
    <location>
        <begin position="127"/>
        <end position="147"/>
    </location>
</feature>
<evidence type="ECO:0000256" key="4">
    <source>
        <dbReference type="ARBA" id="ARBA00011245"/>
    </source>
</evidence>